<dbReference type="InterPro" id="IPR036423">
    <property type="entry name" value="SOD-like_Cu/Zn_dom_sf"/>
</dbReference>
<dbReference type="GO" id="GO:0004784">
    <property type="term" value="F:superoxide dismutase activity"/>
    <property type="evidence" value="ECO:0007669"/>
    <property type="project" value="UniProtKB-EC"/>
</dbReference>
<sequence length="191" mass="20859">MRFAALAAVAGFATFGAATQATQDAPQTFHNPNVIYEAILPKEAFWHGGPLNGNVRGFVRASRGPEGRGVKYNVYFENFPQSGGPFIYHIHVKPVPDSGNCTSTLAHLDPYSRGEDPPCQSSRPETCQVGDLSGKHGNITQYAFRETYVDPYTSLVEGTPGFFGNRSLVVHFANKTRITCANFHRVEGCAF</sequence>
<comment type="subcellular location">
    <subcellularLocation>
        <location evidence="1">Cell envelope</location>
    </subcellularLocation>
    <subcellularLocation>
        <location evidence="2">Secreted</location>
    </subcellularLocation>
</comment>
<dbReference type="PANTHER" id="PTHR20910">
    <property type="entry name" value="AGAP001623-PA"/>
    <property type="match status" value="1"/>
</dbReference>
<reference evidence="9 10" key="1">
    <citation type="journal article" date="2016" name="Genome Biol. Evol.">
        <title>Divergent and convergent evolution of fungal pathogenicity.</title>
        <authorList>
            <person name="Shang Y."/>
            <person name="Xiao G."/>
            <person name="Zheng P."/>
            <person name="Cen K."/>
            <person name="Zhan S."/>
            <person name="Wang C."/>
        </authorList>
    </citation>
    <scope>NUCLEOTIDE SEQUENCE [LARGE SCALE GENOMIC DNA]</scope>
    <source>
        <strain evidence="9 10">RCEF 2490</strain>
    </source>
</reference>
<keyword evidence="6" id="KW-0049">Antioxidant</keyword>
<gene>
    <name evidence="9" type="ORF">AAL_05918</name>
</gene>
<dbReference type="SUPFAM" id="SSF49329">
    <property type="entry name" value="Cu,Zn superoxide dismutase-like"/>
    <property type="match status" value="1"/>
</dbReference>
<feature type="signal peptide" evidence="8">
    <location>
        <begin position="1"/>
        <end position="21"/>
    </location>
</feature>
<dbReference type="STRING" id="1081109.A0A167ZN35"/>
<keyword evidence="5" id="KW-0964">Secreted</keyword>
<dbReference type="InterPro" id="IPR053257">
    <property type="entry name" value="Cu-only_SOD"/>
</dbReference>
<evidence type="ECO:0000256" key="1">
    <source>
        <dbReference type="ARBA" id="ARBA00004196"/>
    </source>
</evidence>
<dbReference type="EMBL" id="AZGY01000014">
    <property type="protein sequence ID" value="KZZ92886.1"/>
    <property type="molecule type" value="Genomic_DNA"/>
</dbReference>
<organism evidence="9 10">
    <name type="scientific">Moelleriella libera RCEF 2490</name>
    <dbReference type="NCBI Taxonomy" id="1081109"/>
    <lineage>
        <taxon>Eukaryota</taxon>
        <taxon>Fungi</taxon>
        <taxon>Dikarya</taxon>
        <taxon>Ascomycota</taxon>
        <taxon>Pezizomycotina</taxon>
        <taxon>Sordariomycetes</taxon>
        <taxon>Hypocreomycetidae</taxon>
        <taxon>Hypocreales</taxon>
        <taxon>Clavicipitaceae</taxon>
        <taxon>Moelleriella</taxon>
    </lineage>
</organism>
<dbReference type="GO" id="GO:0046872">
    <property type="term" value="F:metal ion binding"/>
    <property type="evidence" value="ECO:0007669"/>
    <property type="project" value="InterPro"/>
</dbReference>
<evidence type="ECO:0000256" key="4">
    <source>
        <dbReference type="ARBA" id="ARBA00012682"/>
    </source>
</evidence>
<dbReference type="Proteomes" id="UP000078544">
    <property type="component" value="Unassembled WGS sequence"/>
</dbReference>
<proteinExistence type="inferred from homology"/>
<dbReference type="OrthoDB" id="159229at2759"/>
<evidence type="ECO:0000256" key="7">
    <source>
        <dbReference type="ARBA" id="ARBA00049204"/>
    </source>
</evidence>
<dbReference type="EC" id="1.15.1.1" evidence="4"/>
<evidence type="ECO:0000256" key="3">
    <source>
        <dbReference type="ARBA" id="ARBA00010457"/>
    </source>
</evidence>
<evidence type="ECO:0000256" key="8">
    <source>
        <dbReference type="SAM" id="SignalP"/>
    </source>
</evidence>
<evidence type="ECO:0000313" key="9">
    <source>
        <dbReference type="EMBL" id="KZZ92886.1"/>
    </source>
</evidence>
<dbReference type="PANTHER" id="PTHR20910:SF1">
    <property type="entry name" value="SUPEROXIDE DISMUTASE COPPER_ZINC BINDING DOMAIN-CONTAINING PROTEIN"/>
    <property type="match status" value="1"/>
</dbReference>
<accession>A0A167ZN35</accession>
<protein>
    <recommendedName>
        <fullName evidence="4">superoxide dismutase</fullName>
        <ecNumber evidence="4">1.15.1.1</ecNumber>
    </recommendedName>
</protein>
<dbReference type="AlphaFoldDB" id="A0A167ZN35"/>
<evidence type="ECO:0000256" key="6">
    <source>
        <dbReference type="ARBA" id="ARBA00022862"/>
    </source>
</evidence>
<evidence type="ECO:0000313" key="10">
    <source>
        <dbReference type="Proteomes" id="UP000078544"/>
    </source>
</evidence>
<feature type="chain" id="PRO_5007895034" description="superoxide dismutase" evidence="8">
    <location>
        <begin position="22"/>
        <end position="191"/>
    </location>
</feature>
<comment type="similarity">
    <text evidence="3">Belongs to the Cu-Zn superoxide dismutase family.</text>
</comment>
<dbReference type="FunFam" id="2.60.40.200:FF:000007">
    <property type="entry name" value="Cell surface Cu-only superoxide dismutase 5"/>
    <property type="match status" value="1"/>
</dbReference>
<keyword evidence="10" id="KW-1185">Reference proteome</keyword>
<keyword evidence="8" id="KW-0732">Signal</keyword>
<dbReference type="GO" id="GO:0005576">
    <property type="term" value="C:extracellular region"/>
    <property type="evidence" value="ECO:0007669"/>
    <property type="project" value="UniProtKB-SubCell"/>
</dbReference>
<comment type="caution">
    <text evidence="9">The sequence shown here is derived from an EMBL/GenBank/DDBJ whole genome shotgun (WGS) entry which is preliminary data.</text>
</comment>
<evidence type="ECO:0000256" key="5">
    <source>
        <dbReference type="ARBA" id="ARBA00022525"/>
    </source>
</evidence>
<comment type="catalytic activity">
    <reaction evidence="7">
        <text>2 superoxide + 2 H(+) = H2O2 + O2</text>
        <dbReference type="Rhea" id="RHEA:20696"/>
        <dbReference type="ChEBI" id="CHEBI:15378"/>
        <dbReference type="ChEBI" id="CHEBI:15379"/>
        <dbReference type="ChEBI" id="CHEBI:16240"/>
        <dbReference type="ChEBI" id="CHEBI:18421"/>
        <dbReference type="EC" id="1.15.1.1"/>
    </reaction>
</comment>
<dbReference type="Gene3D" id="2.60.40.200">
    <property type="entry name" value="Superoxide dismutase, copper/zinc binding domain"/>
    <property type="match status" value="1"/>
</dbReference>
<name>A0A167ZN35_9HYPO</name>
<evidence type="ECO:0000256" key="2">
    <source>
        <dbReference type="ARBA" id="ARBA00004613"/>
    </source>
</evidence>